<protein>
    <recommendedName>
        <fullName evidence="1">Halobacterial output domain-containing protein</fullName>
    </recommendedName>
</protein>
<dbReference type="InterPro" id="IPR040624">
    <property type="entry name" value="HalOD1"/>
</dbReference>
<keyword evidence="3" id="KW-1185">Reference proteome</keyword>
<dbReference type="EMBL" id="FOZK01000004">
    <property type="protein sequence ID" value="SFS09795.1"/>
    <property type="molecule type" value="Genomic_DNA"/>
</dbReference>
<evidence type="ECO:0000313" key="3">
    <source>
        <dbReference type="Proteomes" id="UP000199062"/>
    </source>
</evidence>
<dbReference type="Proteomes" id="UP000199062">
    <property type="component" value="Unassembled WGS sequence"/>
</dbReference>
<sequence length="92" mass="10283">MMQTENQVQSSITIDDAENPSAMVIDLIADLEGVDPVELSPPLYSAIDPDALDALFRFPKDDAPQTSGYVHFEYHDYEIRIQSDGEIAILNR</sequence>
<gene>
    <name evidence="2" type="ORF">SAMN05216559_3586</name>
</gene>
<accession>A0A1I6M268</accession>
<proteinExistence type="predicted"/>
<dbReference type="AlphaFoldDB" id="A0A1I6M268"/>
<dbReference type="Pfam" id="PF18545">
    <property type="entry name" value="HalOD1"/>
    <property type="match status" value="1"/>
</dbReference>
<dbReference type="STRING" id="767519.SAMN05216559_3586"/>
<evidence type="ECO:0000313" key="2">
    <source>
        <dbReference type="EMBL" id="SFS09795.1"/>
    </source>
</evidence>
<evidence type="ECO:0000259" key="1">
    <source>
        <dbReference type="Pfam" id="PF18545"/>
    </source>
</evidence>
<name>A0A1I6M268_9EURY</name>
<feature type="domain" description="Halobacterial output" evidence="1">
    <location>
        <begin position="17"/>
        <end position="89"/>
    </location>
</feature>
<organism evidence="2 3">
    <name type="scientific">Halomicrobium zhouii</name>
    <dbReference type="NCBI Taxonomy" id="767519"/>
    <lineage>
        <taxon>Archaea</taxon>
        <taxon>Methanobacteriati</taxon>
        <taxon>Methanobacteriota</taxon>
        <taxon>Stenosarchaea group</taxon>
        <taxon>Halobacteria</taxon>
        <taxon>Halobacteriales</taxon>
        <taxon>Haloarculaceae</taxon>
        <taxon>Halomicrobium</taxon>
    </lineage>
</organism>
<reference evidence="2 3" key="1">
    <citation type="submission" date="2016-10" db="EMBL/GenBank/DDBJ databases">
        <authorList>
            <person name="de Groot N.N."/>
        </authorList>
    </citation>
    <scope>NUCLEOTIDE SEQUENCE [LARGE SCALE GENOMIC DNA]</scope>
    <source>
        <strain evidence="2 3">CGMCC 1.10457</strain>
    </source>
</reference>